<protein>
    <submittedName>
        <fullName evidence="3">Aryl-sulfate sulfotransferase</fullName>
    </submittedName>
</protein>
<keyword evidence="2" id="KW-1133">Transmembrane helix</keyword>
<evidence type="ECO:0000313" key="4">
    <source>
        <dbReference type="Proteomes" id="UP000509626"/>
    </source>
</evidence>
<proteinExistence type="predicted"/>
<evidence type="ECO:0000256" key="1">
    <source>
        <dbReference type="SAM" id="MobiDB-lite"/>
    </source>
</evidence>
<dbReference type="Proteomes" id="UP000509626">
    <property type="component" value="Chromosome"/>
</dbReference>
<dbReference type="Pfam" id="PF14269">
    <property type="entry name" value="Arylsulfotran_2"/>
    <property type="match status" value="1"/>
</dbReference>
<dbReference type="InterPro" id="IPR011042">
    <property type="entry name" value="6-blade_b-propeller_TolB-like"/>
</dbReference>
<dbReference type="InterPro" id="IPR039535">
    <property type="entry name" value="ASST-like"/>
</dbReference>
<feature type="region of interest" description="Disordered" evidence="1">
    <location>
        <begin position="388"/>
        <end position="411"/>
    </location>
</feature>
<keyword evidence="4" id="KW-1185">Reference proteome</keyword>
<reference evidence="3 4" key="1">
    <citation type="submission" date="2020-06" db="EMBL/GenBank/DDBJ databases">
        <title>NJ-3-1, isolated from saline soil.</title>
        <authorList>
            <person name="Cui H.L."/>
            <person name="Shi X."/>
        </authorList>
    </citation>
    <scope>NUCLEOTIDE SEQUENCE [LARGE SCALE GENOMIC DNA]</scope>
    <source>
        <strain evidence="3 4">NJ-3-1</strain>
    </source>
</reference>
<gene>
    <name evidence="3" type="ORF">HUG12_05660</name>
</gene>
<dbReference type="Gene3D" id="2.120.10.30">
    <property type="entry name" value="TolB, C-terminal domain"/>
    <property type="match status" value="1"/>
</dbReference>
<dbReference type="AlphaFoldDB" id="A0A7D5L9M7"/>
<dbReference type="PANTHER" id="PTHR35340">
    <property type="entry name" value="PQQ ENZYME REPEAT PROTEIN-RELATED"/>
    <property type="match status" value="1"/>
</dbReference>
<evidence type="ECO:0000313" key="3">
    <source>
        <dbReference type="EMBL" id="QLG61247.1"/>
    </source>
</evidence>
<dbReference type="KEGG" id="halu:HUG12_05660"/>
<keyword evidence="2" id="KW-0812">Transmembrane</keyword>
<dbReference type="SUPFAM" id="SSF75011">
    <property type="entry name" value="3-carboxy-cis,cis-mucoante lactonizing enzyme"/>
    <property type="match status" value="1"/>
</dbReference>
<evidence type="ECO:0000256" key="2">
    <source>
        <dbReference type="SAM" id="Phobius"/>
    </source>
</evidence>
<organism evidence="3 4">
    <name type="scientific">Halorarum salinum</name>
    <dbReference type="NCBI Taxonomy" id="2743089"/>
    <lineage>
        <taxon>Archaea</taxon>
        <taxon>Methanobacteriati</taxon>
        <taxon>Methanobacteriota</taxon>
        <taxon>Stenosarchaea group</taxon>
        <taxon>Halobacteria</taxon>
        <taxon>Halobacteriales</taxon>
        <taxon>Haloferacaceae</taxon>
        <taxon>Halorarum</taxon>
    </lineage>
</organism>
<sequence length="470" mass="52257">MARRVTYRALFALVLVGCLAVTASAYVGSSAGDSGFEGKSQSEVLNDRSEQVVPERDGVTVAGMDSNSWRGDESDGPRGRAELVAYAPNGSVLYYNDTHTRYWDVDPVPGTEATVEVAYADHVDGADCPDADEWDPADHGVDEDTWNEYYDHHGGTDACTRNGVERVNLSTGEVTPVWSRQTPGKEATRYHDVDRVNDTHLLVADIYLDRVFVVDETSDETVWTWNASDEFDPAETGGPHPDDWSHINDVELVDDGSRVMVSVRNHDRVAFVDRETGELDEDWTLGAEDDYDVLNEQHNPDYIPEENGGPAVLVADSENNRVVEYQRENGEWVQSWQWQDARAQWVRDADRLPNGHTLITDSNGNRLLEVDTEGEVVWSTRVGFPYEAERFDPGDESSGGPSAERAGLESHTGGPVDRFWIGVKDVLPGKYLNGLMYVTPVWLGVGQLSALLVALVATMVWGVLEYRWRT</sequence>
<keyword evidence="2" id="KW-0472">Membrane</keyword>
<dbReference type="PANTHER" id="PTHR35340:SF5">
    <property type="entry name" value="ASST-DOMAIN-CONTAINING PROTEIN"/>
    <property type="match status" value="1"/>
</dbReference>
<keyword evidence="3" id="KW-0808">Transferase</keyword>
<dbReference type="RefSeq" id="WP_179267831.1">
    <property type="nucleotide sequence ID" value="NZ_CP058579.1"/>
</dbReference>
<feature type="transmembrane region" description="Helical" evidence="2">
    <location>
        <begin position="441"/>
        <end position="464"/>
    </location>
</feature>
<dbReference type="GO" id="GO:0016740">
    <property type="term" value="F:transferase activity"/>
    <property type="evidence" value="ECO:0007669"/>
    <property type="project" value="UniProtKB-KW"/>
</dbReference>
<name>A0A7D5L9M7_9EURY</name>
<dbReference type="GeneID" id="56036925"/>
<accession>A0A7D5L9M7</accession>
<dbReference type="InterPro" id="IPR053143">
    <property type="entry name" value="Arylsulfate_ST"/>
</dbReference>
<dbReference type="EMBL" id="CP058579">
    <property type="protein sequence ID" value="QLG61247.1"/>
    <property type="molecule type" value="Genomic_DNA"/>
</dbReference>
<dbReference type="OrthoDB" id="306371at2157"/>